<feature type="region of interest" description="Disordered" evidence="2">
    <location>
        <begin position="349"/>
        <end position="526"/>
    </location>
</feature>
<feature type="compositionally biased region" description="Polar residues" evidence="2">
    <location>
        <begin position="413"/>
        <end position="433"/>
    </location>
</feature>
<organism evidence="3 4">
    <name type="scientific">Mortierella hygrophila</name>
    <dbReference type="NCBI Taxonomy" id="979708"/>
    <lineage>
        <taxon>Eukaryota</taxon>
        <taxon>Fungi</taxon>
        <taxon>Fungi incertae sedis</taxon>
        <taxon>Mucoromycota</taxon>
        <taxon>Mortierellomycotina</taxon>
        <taxon>Mortierellomycetes</taxon>
        <taxon>Mortierellales</taxon>
        <taxon>Mortierellaceae</taxon>
        <taxon>Mortierella</taxon>
    </lineage>
</organism>
<dbReference type="InterPro" id="IPR039301">
    <property type="entry name" value="Sip5/DA2"/>
</dbReference>
<feature type="compositionally biased region" description="Polar residues" evidence="2">
    <location>
        <begin position="488"/>
        <end position="499"/>
    </location>
</feature>
<feature type="compositionally biased region" description="Basic and acidic residues" evidence="2">
    <location>
        <begin position="1"/>
        <end position="14"/>
    </location>
</feature>
<name>A0A9P6K6Q1_9FUNG</name>
<dbReference type="PANTHER" id="PTHR31315">
    <property type="entry name" value="PROTEIN SIP5"/>
    <property type="match status" value="1"/>
</dbReference>
<feature type="region of interest" description="Disordered" evidence="2">
    <location>
        <begin position="208"/>
        <end position="261"/>
    </location>
</feature>
<gene>
    <name evidence="3" type="primary">SIP5</name>
    <name evidence="3" type="ORF">EC957_005509</name>
</gene>
<dbReference type="PROSITE" id="PS50330">
    <property type="entry name" value="UIM"/>
    <property type="match status" value="1"/>
</dbReference>
<dbReference type="GO" id="GO:0005737">
    <property type="term" value="C:cytoplasm"/>
    <property type="evidence" value="ECO:0007669"/>
    <property type="project" value="TreeGrafter"/>
</dbReference>
<comment type="similarity">
    <text evidence="1">Belongs to the SIP5 family.</text>
</comment>
<dbReference type="AlphaFoldDB" id="A0A9P6K6Q1"/>
<proteinExistence type="inferred from homology"/>
<feature type="region of interest" description="Disordered" evidence="2">
    <location>
        <begin position="1"/>
        <end position="20"/>
    </location>
</feature>
<feature type="region of interest" description="Disordered" evidence="2">
    <location>
        <begin position="77"/>
        <end position="126"/>
    </location>
</feature>
<reference evidence="3" key="1">
    <citation type="journal article" date="2020" name="Fungal Divers.">
        <title>Resolving the Mortierellaceae phylogeny through synthesis of multi-gene phylogenetics and phylogenomics.</title>
        <authorList>
            <person name="Vandepol N."/>
            <person name="Liber J."/>
            <person name="Desiro A."/>
            <person name="Na H."/>
            <person name="Kennedy M."/>
            <person name="Barry K."/>
            <person name="Grigoriev I.V."/>
            <person name="Miller A.N."/>
            <person name="O'Donnell K."/>
            <person name="Stajich J.E."/>
            <person name="Bonito G."/>
        </authorList>
    </citation>
    <scope>NUCLEOTIDE SEQUENCE</scope>
    <source>
        <strain evidence="3">NRRL 2591</strain>
    </source>
</reference>
<feature type="compositionally biased region" description="Basic and acidic residues" evidence="2">
    <location>
        <begin position="454"/>
        <end position="463"/>
    </location>
</feature>
<evidence type="ECO:0000313" key="4">
    <source>
        <dbReference type="Proteomes" id="UP000723463"/>
    </source>
</evidence>
<evidence type="ECO:0000256" key="2">
    <source>
        <dbReference type="SAM" id="MobiDB-lite"/>
    </source>
</evidence>
<evidence type="ECO:0000313" key="3">
    <source>
        <dbReference type="EMBL" id="KAF9548836.1"/>
    </source>
</evidence>
<dbReference type="InterPro" id="IPR003903">
    <property type="entry name" value="UIM_dom"/>
</dbReference>
<keyword evidence="4" id="KW-1185">Reference proteome</keyword>
<protein>
    <submittedName>
        <fullName evidence="3">SNF1-interacting protein</fullName>
    </submittedName>
</protein>
<accession>A0A9P6K6Q1</accession>
<feature type="compositionally biased region" description="Polar residues" evidence="2">
    <location>
        <begin position="107"/>
        <end position="121"/>
    </location>
</feature>
<feature type="compositionally biased region" description="Low complexity" evidence="2">
    <location>
        <begin position="77"/>
        <end position="91"/>
    </location>
</feature>
<dbReference type="PANTHER" id="PTHR31315:SF1">
    <property type="entry name" value="PROTEIN SIP5"/>
    <property type="match status" value="1"/>
</dbReference>
<evidence type="ECO:0000256" key="1">
    <source>
        <dbReference type="ARBA" id="ARBA00010402"/>
    </source>
</evidence>
<comment type="caution">
    <text evidence="3">The sequence shown here is derived from an EMBL/GenBank/DDBJ whole genome shotgun (WGS) entry which is preliminary data.</text>
</comment>
<sequence length="526" mass="55849">MGNTTTKEKSDHVDGGNLLPNGIYSGPQDYDFRIVQRLIHQRRLAPFYKGLEDWDDSEDALEERAAAAASASVSVSVTLTSTPQQQQQQKGAHGHSHSHSSSSQGHTRGNSASHNNSQGYTERSMVADSEREMRRLYQGAIECPICFLYYPRNINRTRCCDKPMCTECFVQLKRLESAPTESPACPYCVEPHFGVIYSPALLPSAHPGSPIPGHMAATTMTGSPSSSSPDRGADAQSPSSPSTRRRSTSHKSPEVVAADDLRPDWNRRILAAAQRQPGSRRASTSSSVSNSTFALGRRLAVGRQGTSSRRSNSSAAAQDYNGYLSAMRNMGTDLEELMIMEAMRQSLQDEEERLAREAAAAATAAAAGGSNATAGQTGEGSTTGSSSPSSPTQQNRSRGSPRARGAAARVGESTASPATGHSRSSTQSSTVHGGSTPGPALALSRSDNGSLESLSDRGVRHDDDDSDSDQEDSPALLDNRAIRYAQVNLGTATAVTGNGSVREGSDHPKHHRQAEGPGSRNTPEAV</sequence>
<dbReference type="EMBL" id="JAAAXW010000025">
    <property type="protein sequence ID" value="KAF9548836.1"/>
    <property type="molecule type" value="Genomic_DNA"/>
</dbReference>
<dbReference type="CDD" id="cd24139">
    <property type="entry name" value="SIP5-like"/>
    <property type="match status" value="1"/>
</dbReference>
<feature type="compositionally biased region" description="Low complexity" evidence="2">
    <location>
        <begin position="358"/>
        <end position="409"/>
    </location>
</feature>
<dbReference type="Proteomes" id="UP000723463">
    <property type="component" value="Unassembled WGS sequence"/>
</dbReference>